<dbReference type="EMBL" id="KZ454994">
    <property type="protein sequence ID" value="PKI82661.1"/>
    <property type="molecule type" value="Genomic_DNA"/>
</dbReference>
<gene>
    <name evidence="1" type="ORF">MVES_003518</name>
</gene>
<evidence type="ECO:0000313" key="1">
    <source>
        <dbReference type="EMBL" id="PKI82661.1"/>
    </source>
</evidence>
<name>A0A2N1J7X2_9BASI</name>
<dbReference type="STRING" id="2020962.A0A2N1J7X2"/>
<dbReference type="InterPro" id="IPR019129">
    <property type="entry name" value="Folate-sensitive_fs_Fra10Ac1"/>
</dbReference>
<dbReference type="Pfam" id="PF09725">
    <property type="entry name" value="Fra10Ac1"/>
    <property type="match status" value="1"/>
</dbReference>
<sequence length="156" mass="18447">MHDRRLQTADPPRRTDFDILREHARFLHTDDLAHSYEAQLARAYYDSLYKEFAIANLKHYRTRGIALRWRTEEEVLGGIGQYTCANQRCARHKRRTRTALSEYEVPFAYQETETVEGHVQRVHKEALVKTFGRRRITTITARKLARHARHCPTAQK</sequence>
<dbReference type="OrthoDB" id="197967at2759"/>
<reference evidence="1 2" key="1">
    <citation type="submission" date="2017-10" db="EMBL/GenBank/DDBJ databases">
        <title>A novel species of cold-tolerant Malassezia isolated from bats.</title>
        <authorList>
            <person name="Lorch J.M."/>
            <person name="Palmer J.M."/>
            <person name="Vanderwolf K.J."/>
            <person name="Schmidt K.Z."/>
            <person name="Verant M.L."/>
            <person name="Weller T.J."/>
            <person name="Blehert D.S."/>
        </authorList>
    </citation>
    <scope>NUCLEOTIDE SEQUENCE [LARGE SCALE GENOMIC DNA]</scope>
    <source>
        <strain evidence="1 2">NWHC:44797-103</strain>
    </source>
</reference>
<evidence type="ECO:0000313" key="2">
    <source>
        <dbReference type="Proteomes" id="UP000232875"/>
    </source>
</evidence>
<organism evidence="1 2">
    <name type="scientific">Malassezia vespertilionis</name>
    <dbReference type="NCBI Taxonomy" id="2020962"/>
    <lineage>
        <taxon>Eukaryota</taxon>
        <taxon>Fungi</taxon>
        <taxon>Dikarya</taxon>
        <taxon>Basidiomycota</taxon>
        <taxon>Ustilaginomycotina</taxon>
        <taxon>Malasseziomycetes</taxon>
        <taxon>Malasseziales</taxon>
        <taxon>Malasseziaceae</taxon>
        <taxon>Malassezia</taxon>
    </lineage>
</organism>
<dbReference type="AlphaFoldDB" id="A0A2N1J7X2"/>
<protein>
    <submittedName>
        <fullName evidence="1">Uncharacterized protein</fullName>
    </submittedName>
</protein>
<dbReference type="Proteomes" id="UP000232875">
    <property type="component" value="Unassembled WGS sequence"/>
</dbReference>
<accession>A0A2N1J7X2</accession>
<proteinExistence type="predicted"/>
<keyword evidence="2" id="KW-1185">Reference proteome</keyword>